<dbReference type="PANTHER" id="PTHR40628:SF1">
    <property type="entry name" value="CHROMO DOMAIN-CONTAINING PROTEIN"/>
    <property type="match status" value="1"/>
</dbReference>
<name>A0AAJ0HNV6_9PEZI</name>
<reference evidence="1" key="2">
    <citation type="submission" date="2023-06" db="EMBL/GenBank/DDBJ databases">
        <authorList>
            <consortium name="Lawrence Berkeley National Laboratory"/>
            <person name="Haridas S."/>
            <person name="Hensen N."/>
            <person name="Bonometti L."/>
            <person name="Westerberg I."/>
            <person name="Brannstrom I.O."/>
            <person name="Guillou S."/>
            <person name="Cros-Aarteil S."/>
            <person name="Calhoun S."/>
            <person name="Kuo A."/>
            <person name="Mondo S."/>
            <person name="Pangilinan J."/>
            <person name="Riley R."/>
            <person name="Labutti K."/>
            <person name="Andreopoulos B."/>
            <person name="Lipzen A."/>
            <person name="Chen C."/>
            <person name="Yanf M."/>
            <person name="Daum C."/>
            <person name="Ng V."/>
            <person name="Clum A."/>
            <person name="Steindorff A."/>
            <person name="Ohm R."/>
            <person name="Martin F."/>
            <person name="Silar P."/>
            <person name="Natvig D."/>
            <person name="Lalanne C."/>
            <person name="Gautier V."/>
            <person name="Ament-Velasquez S.L."/>
            <person name="Kruys A."/>
            <person name="Hutchinson M.I."/>
            <person name="Powell A.J."/>
            <person name="Barry K."/>
            <person name="Miller A.N."/>
            <person name="Grigoriev I.V."/>
            <person name="Debuchy R."/>
            <person name="Gladieux P."/>
            <person name="Thoren M.H."/>
            <person name="Johannesson H."/>
        </authorList>
    </citation>
    <scope>NUCLEOTIDE SEQUENCE</scope>
    <source>
        <strain evidence="1">CBS 955.72</strain>
    </source>
</reference>
<comment type="caution">
    <text evidence="1">The sequence shown here is derived from an EMBL/GenBank/DDBJ whole genome shotgun (WGS) entry which is preliminary data.</text>
</comment>
<sequence>MAPVAVAKDRSWFGDDYTAFRFVFGNGVLVEGIGSVKLPVKRSPSSSRLNSHTTLLLTAVVHVPRATCNILGLPIAHEDKLGTNFKDPSKSSIWGQQGRPQAYFRKALSCQLLALRLSGPPVGPKFNDNDNDDDDEDDTSIMGKFRCGNKKCLSRGWGSKKVAIWIRRYPSGG</sequence>
<dbReference type="EMBL" id="JAUIQD010000002">
    <property type="protein sequence ID" value="KAK3358725.1"/>
    <property type="molecule type" value="Genomic_DNA"/>
</dbReference>
<dbReference type="Proteomes" id="UP001275084">
    <property type="component" value="Unassembled WGS sequence"/>
</dbReference>
<dbReference type="PANTHER" id="PTHR40628">
    <property type="entry name" value="CHROMO DOMAIN-CONTAINING PROTEIN"/>
    <property type="match status" value="1"/>
</dbReference>
<evidence type="ECO:0000313" key="1">
    <source>
        <dbReference type="EMBL" id="KAK3358725.1"/>
    </source>
</evidence>
<organism evidence="1 2">
    <name type="scientific">Lasiosphaeria hispida</name>
    <dbReference type="NCBI Taxonomy" id="260671"/>
    <lineage>
        <taxon>Eukaryota</taxon>
        <taxon>Fungi</taxon>
        <taxon>Dikarya</taxon>
        <taxon>Ascomycota</taxon>
        <taxon>Pezizomycotina</taxon>
        <taxon>Sordariomycetes</taxon>
        <taxon>Sordariomycetidae</taxon>
        <taxon>Sordariales</taxon>
        <taxon>Lasiosphaeriaceae</taxon>
        <taxon>Lasiosphaeria</taxon>
    </lineage>
</organism>
<keyword evidence="2" id="KW-1185">Reference proteome</keyword>
<accession>A0AAJ0HNV6</accession>
<gene>
    <name evidence="1" type="ORF">B0T25DRAFT_563800</name>
</gene>
<reference evidence="1" key="1">
    <citation type="journal article" date="2023" name="Mol. Phylogenet. Evol.">
        <title>Genome-scale phylogeny and comparative genomics of the fungal order Sordariales.</title>
        <authorList>
            <person name="Hensen N."/>
            <person name="Bonometti L."/>
            <person name="Westerberg I."/>
            <person name="Brannstrom I.O."/>
            <person name="Guillou S."/>
            <person name="Cros-Aarteil S."/>
            <person name="Calhoun S."/>
            <person name="Haridas S."/>
            <person name="Kuo A."/>
            <person name="Mondo S."/>
            <person name="Pangilinan J."/>
            <person name="Riley R."/>
            <person name="LaButti K."/>
            <person name="Andreopoulos B."/>
            <person name="Lipzen A."/>
            <person name="Chen C."/>
            <person name="Yan M."/>
            <person name="Daum C."/>
            <person name="Ng V."/>
            <person name="Clum A."/>
            <person name="Steindorff A."/>
            <person name="Ohm R.A."/>
            <person name="Martin F."/>
            <person name="Silar P."/>
            <person name="Natvig D.O."/>
            <person name="Lalanne C."/>
            <person name="Gautier V."/>
            <person name="Ament-Velasquez S.L."/>
            <person name="Kruys A."/>
            <person name="Hutchinson M.I."/>
            <person name="Powell A.J."/>
            <person name="Barry K."/>
            <person name="Miller A.N."/>
            <person name="Grigoriev I.V."/>
            <person name="Debuchy R."/>
            <person name="Gladieux P."/>
            <person name="Hiltunen Thoren M."/>
            <person name="Johannesson H."/>
        </authorList>
    </citation>
    <scope>NUCLEOTIDE SEQUENCE</scope>
    <source>
        <strain evidence="1">CBS 955.72</strain>
    </source>
</reference>
<dbReference type="AlphaFoldDB" id="A0AAJ0HNV6"/>
<protein>
    <submittedName>
        <fullName evidence="1">Uncharacterized protein</fullName>
    </submittedName>
</protein>
<evidence type="ECO:0000313" key="2">
    <source>
        <dbReference type="Proteomes" id="UP001275084"/>
    </source>
</evidence>
<proteinExistence type="predicted"/>